<dbReference type="EMBL" id="KI913191">
    <property type="protein sequence ID" value="ETV67879.1"/>
    <property type="molecule type" value="Genomic_DNA"/>
</dbReference>
<proteinExistence type="predicted"/>
<dbReference type="GeneID" id="20818000"/>
<gene>
    <name evidence="1" type="ORF">H257_16004</name>
</gene>
<protein>
    <submittedName>
        <fullName evidence="1">Uncharacterized protein</fullName>
    </submittedName>
</protein>
<sequence length="89" mass="9929">MTPLPAFKILRNVADDEREGILREVLLLSNGSYMSTLSKGQSQHLADKYNCHVSTIHRVLALAKQQGVGHGNMKVTKVCCNYRTEEVQS</sequence>
<dbReference type="RefSeq" id="XP_009842624.1">
    <property type="nucleotide sequence ID" value="XM_009844322.1"/>
</dbReference>
<organism evidence="1">
    <name type="scientific">Aphanomyces astaci</name>
    <name type="common">Crayfish plague agent</name>
    <dbReference type="NCBI Taxonomy" id="112090"/>
    <lineage>
        <taxon>Eukaryota</taxon>
        <taxon>Sar</taxon>
        <taxon>Stramenopiles</taxon>
        <taxon>Oomycota</taxon>
        <taxon>Saprolegniomycetes</taxon>
        <taxon>Saprolegniales</taxon>
        <taxon>Verrucalvaceae</taxon>
        <taxon>Aphanomyces</taxon>
    </lineage>
</organism>
<accession>W4FM29</accession>
<evidence type="ECO:0000313" key="1">
    <source>
        <dbReference type="EMBL" id="ETV67879.1"/>
    </source>
</evidence>
<dbReference type="AlphaFoldDB" id="W4FM29"/>
<reference evidence="1" key="1">
    <citation type="submission" date="2013-12" db="EMBL/GenBank/DDBJ databases">
        <title>The Genome Sequence of Aphanomyces astaci APO3.</title>
        <authorList>
            <consortium name="The Broad Institute Genomics Platform"/>
            <person name="Russ C."/>
            <person name="Tyler B."/>
            <person name="van West P."/>
            <person name="Dieguez-Uribeondo J."/>
            <person name="Young S.K."/>
            <person name="Zeng Q."/>
            <person name="Gargeya S."/>
            <person name="Fitzgerald M."/>
            <person name="Abouelleil A."/>
            <person name="Alvarado L."/>
            <person name="Chapman S.B."/>
            <person name="Gainer-Dewar J."/>
            <person name="Goldberg J."/>
            <person name="Griggs A."/>
            <person name="Gujja S."/>
            <person name="Hansen M."/>
            <person name="Howarth C."/>
            <person name="Imamovic A."/>
            <person name="Ireland A."/>
            <person name="Larimer J."/>
            <person name="McCowan C."/>
            <person name="Murphy C."/>
            <person name="Pearson M."/>
            <person name="Poon T.W."/>
            <person name="Priest M."/>
            <person name="Roberts A."/>
            <person name="Saif S."/>
            <person name="Shea T."/>
            <person name="Sykes S."/>
            <person name="Wortman J."/>
            <person name="Nusbaum C."/>
            <person name="Birren B."/>
        </authorList>
    </citation>
    <scope>NUCLEOTIDE SEQUENCE [LARGE SCALE GENOMIC DNA]</scope>
    <source>
        <strain evidence="1">APO3</strain>
    </source>
</reference>
<name>W4FM29_APHAT</name>
<dbReference type="VEuPathDB" id="FungiDB:H257_16004"/>